<evidence type="ECO:0000313" key="3">
    <source>
        <dbReference type="Proteomes" id="UP000250140"/>
    </source>
</evidence>
<protein>
    <submittedName>
        <fullName evidence="2">Uncharacterized protein</fullName>
    </submittedName>
</protein>
<evidence type="ECO:0000256" key="1">
    <source>
        <dbReference type="SAM" id="Phobius"/>
    </source>
</evidence>
<feature type="non-terminal residue" evidence="2">
    <location>
        <position position="69"/>
    </location>
</feature>
<dbReference type="Proteomes" id="UP000250140">
    <property type="component" value="Unassembled WGS sequence"/>
</dbReference>
<keyword evidence="1" id="KW-0812">Transmembrane</keyword>
<evidence type="ECO:0000313" key="2">
    <source>
        <dbReference type="EMBL" id="OCL09519.1"/>
    </source>
</evidence>
<feature type="transmembrane region" description="Helical" evidence="1">
    <location>
        <begin position="30"/>
        <end position="51"/>
    </location>
</feature>
<keyword evidence="1" id="KW-1133">Transmembrane helix</keyword>
<dbReference type="EMBL" id="KV749420">
    <property type="protein sequence ID" value="OCL09519.1"/>
    <property type="molecule type" value="Genomic_DNA"/>
</dbReference>
<gene>
    <name evidence="2" type="ORF">AOQ84DRAFT_264547</name>
</gene>
<accession>A0A8E2F307</accession>
<organism evidence="2 3">
    <name type="scientific">Glonium stellatum</name>
    <dbReference type="NCBI Taxonomy" id="574774"/>
    <lineage>
        <taxon>Eukaryota</taxon>
        <taxon>Fungi</taxon>
        <taxon>Dikarya</taxon>
        <taxon>Ascomycota</taxon>
        <taxon>Pezizomycotina</taxon>
        <taxon>Dothideomycetes</taxon>
        <taxon>Pleosporomycetidae</taxon>
        <taxon>Gloniales</taxon>
        <taxon>Gloniaceae</taxon>
        <taxon>Glonium</taxon>
    </lineage>
</organism>
<sequence length="69" mass="7227">MPGGIHPPPSVIASWPKPNYITPDTRGPGVAVVAGIFGALAFATVSARLWARAIVQRNVGIDDYLMVVA</sequence>
<dbReference type="AlphaFoldDB" id="A0A8E2F307"/>
<proteinExistence type="predicted"/>
<keyword evidence="1" id="KW-0472">Membrane</keyword>
<dbReference type="OrthoDB" id="5429740at2759"/>
<keyword evidence="3" id="KW-1185">Reference proteome</keyword>
<name>A0A8E2F307_9PEZI</name>
<reference evidence="2 3" key="1">
    <citation type="journal article" date="2016" name="Nat. Commun.">
        <title>Ectomycorrhizal ecology is imprinted in the genome of the dominant symbiotic fungus Cenococcum geophilum.</title>
        <authorList>
            <consortium name="DOE Joint Genome Institute"/>
            <person name="Peter M."/>
            <person name="Kohler A."/>
            <person name="Ohm R.A."/>
            <person name="Kuo A."/>
            <person name="Krutzmann J."/>
            <person name="Morin E."/>
            <person name="Arend M."/>
            <person name="Barry K.W."/>
            <person name="Binder M."/>
            <person name="Choi C."/>
            <person name="Clum A."/>
            <person name="Copeland A."/>
            <person name="Grisel N."/>
            <person name="Haridas S."/>
            <person name="Kipfer T."/>
            <person name="LaButti K."/>
            <person name="Lindquist E."/>
            <person name="Lipzen A."/>
            <person name="Maire R."/>
            <person name="Meier B."/>
            <person name="Mihaltcheva S."/>
            <person name="Molinier V."/>
            <person name="Murat C."/>
            <person name="Poggeler S."/>
            <person name="Quandt C.A."/>
            <person name="Sperisen C."/>
            <person name="Tritt A."/>
            <person name="Tisserant E."/>
            <person name="Crous P.W."/>
            <person name="Henrissat B."/>
            <person name="Nehls U."/>
            <person name="Egli S."/>
            <person name="Spatafora J.W."/>
            <person name="Grigoriev I.V."/>
            <person name="Martin F.M."/>
        </authorList>
    </citation>
    <scope>NUCLEOTIDE SEQUENCE [LARGE SCALE GENOMIC DNA]</scope>
    <source>
        <strain evidence="2 3">CBS 207.34</strain>
    </source>
</reference>